<proteinExistence type="predicted"/>
<dbReference type="InterPro" id="IPR036890">
    <property type="entry name" value="HATPase_C_sf"/>
</dbReference>
<feature type="transmembrane region" description="Helical" evidence="1">
    <location>
        <begin position="121"/>
        <end position="139"/>
    </location>
</feature>
<keyword evidence="1" id="KW-0472">Membrane</keyword>
<evidence type="ECO:0000313" key="4">
    <source>
        <dbReference type="Proteomes" id="UP000070539"/>
    </source>
</evidence>
<dbReference type="Proteomes" id="UP000070539">
    <property type="component" value="Unassembled WGS sequence"/>
</dbReference>
<keyword evidence="1" id="KW-0812">Transmembrane</keyword>
<dbReference type="EMBL" id="LRVM01000020">
    <property type="protein sequence ID" value="KXL51661.1"/>
    <property type="molecule type" value="Genomic_DNA"/>
</dbReference>
<keyword evidence="4" id="KW-1185">Reference proteome</keyword>
<dbReference type="InterPro" id="IPR032834">
    <property type="entry name" value="NatK-like_C"/>
</dbReference>
<feature type="transmembrane region" description="Helical" evidence="1">
    <location>
        <begin position="61"/>
        <end position="81"/>
    </location>
</feature>
<organism evidence="3 4">
    <name type="scientific">Anaerotignum neopropionicum</name>
    <dbReference type="NCBI Taxonomy" id="36847"/>
    <lineage>
        <taxon>Bacteria</taxon>
        <taxon>Bacillati</taxon>
        <taxon>Bacillota</taxon>
        <taxon>Clostridia</taxon>
        <taxon>Lachnospirales</taxon>
        <taxon>Anaerotignaceae</taxon>
        <taxon>Anaerotignum</taxon>
    </lineage>
</organism>
<dbReference type="CDD" id="cd16935">
    <property type="entry name" value="HATPase_AgrC-ComD-like"/>
    <property type="match status" value="1"/>
</dbReference>
<feature type="domain" description="Sensor histidine kinase NatK-like C-terminal" evidence="2">
    <location>
        <begin position="330"/>
        <end position="427"/>
    </location>
</feature>
<gene>
    <name evidence="3" type="ORF">CLNEO_29750</name>
</gene>
<reference evidence="3 4" key="1">
    <citation type="submission" date="2016-01" db="EMBL/GenBank/DDBJ databases">
        <title>Genome sequence of Clostridium neopropionicum X4, DSM-3847.</title>
        <authorList>
            <person name="Poehlein A."/>
            <person name="Beck M.H."/>
            <person name="Bengelsdorf F.R."/>
            <person name="Daniel R."/>
            <person name="Duerre P."/>
        </authorList>
    </citation>
    <scope>NUCLEOTIDE SEQUENCE [LARGE SCALE GENOMIC DNA]</scope>
    <source>
        <strain evidence="3 4">DSM-3847</strain>
    </source>
</reference>
<sequence length="428" mass="48304">MSEYFPDILRAAISTTANVLLMMTLLQPKYSKKITLLTMLGILAADLGTAVYCYLSGNLTLLSKLDIVLFVVLCFAVRPLFKDTFMQWLFSYLTVQNISDAVIILSFVGSRHLPYPHYANSLLRVILFGVFLLVLARYVRPLYRQAVEHWTAYFAVALGLYITFNYYVLSADDIVVMLTEQAIPLLLVIFIGLAAYGSIIISLKNLQREFRVKEENQRMQAEREYLQLAAGNMSQRLELMEEVSSQNSRAAHDRRHFNNVLQELLEQGKTSEATALLQSQNQMTLKISRVYCENSAVNAAVCHYAGLAEQAVIPTEIELDIPRELTVDSLELSMVVSNLMENAIHACGKLPENRTSYLRFTCRSVGRLLLEMENPCTQDTVLDESGYPIASEEGHGFGSRSVVAFAKKYDGELLYKIENGVFRVRILV</sequence>
<feature type="transmembrane region" description="Helical" evidence="1">
    <location>
        <begin position="151"/>
        <end position="169"/>
    </location>
</feature>
<dbReference type="Gene3D" id="3.30.565.10">
    <property type="entry name" value="Histidine kinase-like ATPase, C-terminal domain"/>
    <property type="match status" value="1"/>
</dbReference>
<comment type="caution">
    <text evidence="3">The sequence shown here is derived from an EMBL/GenBank/DDBJ whole genome shotgun (WGS) entry which is preliminary data.</text>
</comment>
<protein>
    <recommendedName>
        <fullName evidence="2">Sensor histidine kinase NatK-like C-terminal domain-containing protein</fullName>
    </recommendedName>
</protein>
<dbReference type="OrthoDB" id="9773869at2"/>
<evidence type="ECO:0000259" key="2">
    <source>
        <dbReference type="Pfam" id="PF14501"/>
    </source>
</evidence>
<evidence type="ECO:0000313" key="3">
    <source>
        <dbReference type="EMBL" id="KXL51661.1"/>
    </source>
</evidence>
<dbReference type="RefSeq" id="WP_066091097.1">
    <property type="nucleotide sequence ID" value="NZ_LRVM01000020.1"/>
</dbReference>
<feature type="transmembrane region" description="Helical" evidence="1">
    <location>
        <begin position="88"/>
        <end position="109"/>
    </location>
</feature>
<feature type="transmembrane region" description="Helical" evidence="1">
    <location>
        <begin position="34"/>
        <end position="55"/>
    </location>
</feature>
<dbReference type="Pfam" id="PF14501">
    <property type="entry name" value="HATPase_c_5"/>
    <property type="match status" value="1"/>
</dbReference>
<feature type="transmembrane region" description="Helical" evidence="1">
    <location>
        <begin position="181"/>
        <end position="203"/>
    </location>
</feature>
<dbReference type="STRING" id="36847.CLNEO_29750"/>
<dbReference type="PATRIC" id="fig|36847.3.peg.3472"/>
<dbReference type="AlphaFoldDB" id="A0A136WAW0"/>
<keyword evidence="1" id="KW-1133">Transmembrane helix</keyword>
<name>A0A136WAW0_9FIRM</name>
<accession>A0A136WAW0</accession>
<evidence type="ECO:0000256" key="1">
    <source>
        <dbReference type="SAM" id="Phobius"/>
    </source>
</evidence>